<comment type="subcellular location">
    <subcellularLocation>
        <location evidence="1">Cell membrane</location>
        <topology evidence="1">Multi-pass membrane protein</topology>
    </subcellularLocation>
</comment>
<comment type="function">
    <text evidence="8">Probably a riboflavin-binding protein that interacts with the energy-coupling factor (ECF) ABC-transporter complex.</text>
</comment>
<evidence type="ECO:0000256" key="8">
    <source>
        <dbReference type="PIRNR" id="PIRNR037778"/>
    </source>
</evidence>
<evidence type="ECO:0000256" key="6">
    <source>
        <dbReference type="ARBA" id="ARBA00022989"/>
    </source>
</evidence>
<feature type="transmembrane region" description="Helical" evidence="9">
    <location>
        <begin position="116"/>
        <end position="138"/>
    </location>
</feature>
<sequence length="195" mass="21197">MAISTTTRTQKLTLIAILSAISFGLMLFPQVPIMPGVSFLKLDFSIIPVIIAGYWLGISAAMWTVILRTILKLVLANEGVNTYLGLPVNLVAVVIFSVIMLWIMPYVASKNIGKSLLAVIVATIGMTGSAVIMNWFVAVPLYAQFANFDIAKAIGLSRYFIAIVLPFNLIQGIVWGSVSLVVLSLLKPLQHKFIS</sequence>
<dbReference type="Proteomes" id="UP001556617">
    <property type="component" value="Unassembled WGS sequence"/>
</dbReference>
<gene>
    <name evidence="10" type="ORF">AB3K24_04505</name>
</gene>
<comment type="caution">
    <text evidence="10">The sequence shown here is derived from an EMBL/GenBank/DDBJ whole genome shotgun (WGS) entry which is preliminary data.</text>
</comment>
<dbReference type="Pfam" id="PF12822">
    <property type="entry name" value="ECF_trnsprt"/>
    <property type="match status" value="1"/>
</dbReference>
<evidence type="ECO:0000256" key="3">
    <source>
        <dbReference type="ARBA" id="ARBA00022448"/>
    </source>
</evidence>
<feature type="transmembrane region" description="Helical" evidence="9">
    <location>
        <begin position="12"/>
        <end position="33"/>
    </location>
</feature>
<keyword evidence="5 9" id="KW-0812">Transmembrane</keyword>
<accession>A0ABV3S432</accession>
<dbReference type="EMBL" id="JBFPER010000001">
    <property type="protein sequence ID" value="MEX0380609.1"/>
    <property type="molecule type" value="Genomic_DNA"/>
</dbReference>
<dbReference type="PIRSF" id="PIRSF037778">
    <property type="entry name" value="UCP037778_transp_RibU"/>
    <property type="match status" value="1"/>
</dbReference>
<evidence type="ECO:0000256" key="5">
    <source>
        <dbReference type="ARBA" id="ARBA00022692"/>
    </source>
</evidence>
<evidence type="ECO:0000256" key="4">
    <source>
        <dbReference type="ARBA" id="ARBA00022475"/>
    </source>
</evidence>
<dbReference type="PANTHER" id="PTHR38438">
    <property type="entry name" value="RIBOFLAVIN TRANSPORTER RIBU"/>
    <property type="match status" value="1"/>
</dbReference>
<protein>
    <recommendedName>
        <fullName evidence="8">Riboflavin transporter</fullName>
    </recommendedName>
</protein>
<dbReference type="Gene3D" id="1.10.1760.20">
    <property type="match status" value="1"/>
</dbReference>
<name>A0ABV3S432_9LACO</name>
<dbReference type="RefSeq" id="WP_367974004.1">
    <property type="nucleotide sequence ID" value="NZ_JBFPEQ010000001.1"/>
</dbReference>
<evidence type="ECO:0000256" key="7">
    <source>
        <dbReference type="ARBA" id="ARBA00023136"/>
    </source>
</evidence>
<feature type="transmembrane region" description="Helical" evidence="9">
    <location>
        <begin position="83"/>
        <end position="104"/>
    </location>
</feature>
<evidence type="ECO:0000256" key="9">
    <source>
        <dbReference type="SAM" id="Phobius"/>
    </source>
</evidence>
<reference evidence="10 11" key="1">
    <citation type="submission" date="2024-07" db="EMBL/GenBank/DDBJ databases">
        <authorList>
            <person name="Yun M."/>
        </authorList>
    </citation>
    <scope>NUCLEOTIDE SEQUENCE [LARGE SCALE GENOMIC DNA]</scope>
    <source>
        <strain evidence="10 11">MS01</strain>
    </source>
</reference>
<dbReference type="InterPro" id="IPR025720">
    <property type="entry name" value="RibU"/>
</dbReference>
<feature type="transmembrane region" description="Helical" evidence="9">
    <location>
        <begin position="45"/>
        <end position="71"/>
    </location>
</feature>
<comment type="similarity">
    <text evidence="2 8">Belongs to the prokaryotic riboflavin transporter (P-RFT) (TC 2.A.87) family.</text>
</comment>
<organism evidence="10 11">
    <name type="scientific">Leuconostoc aquikimchii</name>
    <dbReference type="NCBI Taxonomy" id="3236804"/>
    <lineage>
        <taxon>Bacteria</taxon>
        <taxon>Bacillati</taxon>
        <taxon>Bacillota</taxon>
        <taxon>Bacilli</taxon>
        <taxon>Lactobacillales</taxon>
        <taxon>Lactobacillaceae</taxon>
        <taxon>Leuconostoc</taxon>
    </lineage>
</organism>
<proteinExistence type="inferred from homology"/>
<keyword evidence="4 8" id="KW-1003">Cell membrane</keyword>
<evidence type="ECO:0000256" key="2">
    <source>
        <dbReference type="ARBA" id="ARBA00005540"/>
    </source>
</evidence>
<dbReference type="PANTHER" id="PTHR38438:SF1">
    <property type="entry name" value="RIBOFLAVIN TRANSPORTER RIBU"/>
    <property type="match status" value="1"/>
</dbReference>
<evidence type="ECO:0000313" key="11">
    <source>
        <dbReference type="Proteomes" id="UP001556617"/>
    </source>
</evidence>
<evidence type="ECO:0000313" key="10">
    <source>
        <dbReference type="EMBL" id="MEX0380609.1"/>
    </source>
</evidence>
<feature type="transmembrane region" description="Helical" evidence="9">
    <location>
        <begin position="159"/>
        <end position="186"/>
    </location>
</feature>
<evidence type="ECO:0000256" key="1">
    <source>
        <dbReference type="ARBA" id="ARBA00004651"/>
    </source>
</evidence>
<dbReference type="InterPro" id="IPR024529">
    <property type="entry name" value="ECF_trnsprt_substrate-spec"/>
</dbReference>
<keyword evidence="7 8" id="KW-0472">Membrane</keyword>
<keyword evidence="6 9" id="KW-1133">Transmembrane helix</keyword>
<keyword evidence="11" id="KW-1185">Reference proteome</keyword>
<keyword evidence="3 8" id="KW-0813">Transport</keyword>